<dbReference type="Pfam" id="PF07690">
    <property type="entry name" value="MFS_1"/>
    <property type="match status" value="1"/>
</dbReference>
<dbReference type="SUPFAM" id="SSF103473">
    <property type="entry name" value="MFS general substrate transporter"/>
    <property type="match status" value="1"/>
</dbReference>
<feature type="transmembrane region" description="Helical" evidence="3">
    <location>
        <begin position="367"/>
        <end position="388"/>
    </location>
</feature>
<feature type="transmembrane region" description="Helical" evidence="3">
    <location>
        <begin position="91"/>
        <end position="112"/>
    </location>
</feature>
<keyword evidence="3" id="KW-0472">Membrane</keyword>
<dbReference type="InterPro" id="IPR050327">
    <property type="entry name" value="Proton-linked_MCT"/>
</dbReference>
<evidence type="ECO:0008006" key="6">
    <source>
        <dbReference type="Google" id="ProtNLM"/>
    </source>
</evidence>
<evidence type="ECO:0000313" key="4">
    <source>
        <dbReference type="EMBL" id="SJL07840.1"/>
    </source>
</evidence>
<keyword evidence="3" id="KW-1133">Transmembrane helix</keyword>
<dbReference type="GO" id="GO:0022857">
    <property type="term" value="F:transmembrane transporter activity"/>
    <property type="evidence" value="ECO:0007669"/>
    <property type="project" value="InterPro"/>
</dbReference>
<dbReference type="OMA" id="RYHITTC"/>
<gene>
    <name evidence="4" type="ORF">ARMOST_11193</name>
</gene>
<accession>A0A284RGG3</accession>
<dbReference type="GO" id="GO:0016020">
    <property type="term" value="C:membrane"/>
    <property type="evidence" value="ECO:0007669"/>
    <property type="project" value="UniProtKB-SubCell"/>
</dbReference>
<dbReference type="Proteomes" id="UP000219338">
    <property type="component" value="Unassembled WGS sequence"/>
</dbReference>
<name>A0A284RGG3_ARMOS</name>
<feature type="transmembrane region" description="Helical" evidence="3">
    <location>
        <begin position="161"/>
        <end position="180"/>
    </location>
</feature>
<evidence type="ECO:0000256" key="3">
    <source>
        <dbReference type="SAM" id="Phobius"/>
    </source>
</evidence>
<evidence type="ECO:0000256" key="2">
    <source>
        <dbReference type="ARBA" id="ARBA00006727"/>
    </source>
</evidence>
<protein>
    <recommendedName>
        <fullName evidence="6">MFS general substrate transporter</fullName>
    </recommendedName>
</protein>
<feature type="transmembrane region" description="Helical" evidence="3">
    <location>
        <begin position="334"/>
        <end position="355"/>
    </location>
</feature>
<dbReference type="PANTHER" id="PTHR11360:SF287">
    <property type="entry name" value="MFS MONOCARBOXYLATE TRANSPORTER"/>
    <property type="match status" value="1"/>
</dbReference>
<evidence type="ECO:0000256" key="1">
    <source>
        <dbReference type="ARBA" id="ARBA00004141"/>
    </source>
</evidence>
<keyword evidence="3" id="KW-0812">Transmembrane</keyword>
<comment type="similarity">
    <text evidence="2">Belongs to the major facilitator superfamily. Monocarboxylate porter (TC 2.A.1.13) family.</text>
</comment>
<dbReference type="Gene3D" id="1.20.1250.20">
    <property type="entry name" value="MFS general substrate transporter like domains"/>
    <property type="match status" value="1"/>
</dbReference>
<sequence>MSTRTGSIELVTIQGSDSPISPTTLDNTSTRNESSLAPVDTGFDAWSFLVAAFFIEGIVWGFPDAFGVFLDGYLNDPLFMYQPHASTLLPLIGPLSSGIIYCSGRIFCILVLDRQPILLVRPGHLSHHCKVPLPSVHDDVGWSCSVFGESFCCELYNQGKLLFIGVLYAVGGSLLYPPCISYMSEWFVARRGFANGVIFAGTAIGGLILPLVLPNLISRFGTPKTLRILSITVAILLVPSLPFVKPRIPESRNRRQTAPPRSREWIKSPIFWALLATNTVQGFGYFVPIVWLPTFAHEMNLSSTSSSLTVALLNGTSVLGRLSMGYLSDKFNPWFLGMSTLFSTSLATFILWGVLSQNLAGLLAFGAAYGILAGSWTCLWTGFVSPFAKDDHNVATYLFGYLMLSRGLGNILCTPISSAFLATASGFDAGTARTGFQVAGGRFENMILYVGSCFAGSAGIAMLGWLLDAKTRRRLSGLGVR</sequence>
<feature type="transmembrane region" description="Helical" evidence="3">
    <location>
        <begin position="192"/>
        <end position="213"/>
    </location>
</feature>
<dbReference type="PANTHER" id="PTHR11360">
    <property type="entry name" value="MONOCARBOXYLATE TRANSPORTER"/>
    <property type="match status" value="1"/>
</dbReference>
<feature type="transmembrane region" description="Helical" evidence="3">
    <location>
        <begin position="270"/>
        <end position="292"/>
    </location>
</feature>
<feature type="transmembrane region" description="Helical" evidence="3">
    <location>
        <begin position="45"/>
        <end position="70"/>
    </location>
</feature>
<proteinExistence type="inferred from homology"/>
<dbReference type="InterPro" id="IPR011701">
    <property type="entry name" value="MFS"/>
</dbReference>
<feature type="transmembrane region" description="Helical" evidence="3">
    <location>
        <begin position="447"/>
        <end position="467"/>
    </location>
</feature>
<comment type="subcellular location">
    <subcellularLocation>
        <location evidence="1">Membrane</location>
        <topology evidence="1">Multi-pass membrane protein</topology>
    </subcellularLocation>
</comment>
<dbReference type="InterPro" id="IPR036259">
    <property type="entry name" value="MFS_trans_sf"/>
</dbReference>
<dbReference type="OrthoDB" id="2213137at2759"/>
<dbReference type="EMBL" id="FUEG01000008">
    <property type="protein sequence ID" value="SJL07840.1"/>
    <property type="molecule type" value="Genomic_DNA"/>
</dbReference>
<keyword evidence="5" id="KW-1185">Reference proteome</keyword>
<evidence type="ECO:0000313" key="5">
    <source>
        <dbReference type="Proteomes" id="UP000219338"/>
    </source>
</evidence>
<organism evidence="4 5">
    <name type="scientific">Armillaria ostoyae</name>
    <name type="common">Armillaria root rot fungus</name>
    <dbReference type="NCBI Taxonomy" id="47428"/>
    <lineage>
        <taxon>Eukaryota</taxon>
        <taxon>Fungi</taxon>
        <taxon>Dikarya</taxon>
        <taxon>Basidiomycota</taxon>
        <taxon>Agaricomycotina</taxon>
        <taxon>Agaricomycetes</taxon>
        <taxon>Agaricomycetidae</taxon>
        <taxon>Agaricales</taxon>
        <taxon>Marasmiineae</taxon>
        <taxon>Physalacriaceae</taxon>
        <taxon>Armillaria</taxon>
    </lineage>
</organism>
<reference evidence="5" key="1">
    <citation type="journal article" date="2017" name="Nat. Ecol. Evol.">
        <title>Genome expansion and lineage-specific genetic innovations in the forest pathogenic fungi Armillaria.</title>
        <authorList>
            <person name="Sipos G."/>
            <person name="Prasanna A.N."/>
            <person name="Walter M.C."/>
            <person name="O'Connor E."/>
            <person name="Balint B."/>
            <person name="Krizsan K."/>
            <person name="Kiss B."/>
            <person name="Hess J."/>
            <person name="Varga T."/>
            <person name="Slot J."/>
            <person name="Riley R."/>
            <person name="Boka B."/>
            <person name="Rigling D."/>
            <person name="Barry K."/>
            <person name="Lee J."/>
            <person name="Mihaltcheva S."/>
            <person name="LaButti K."/>
            <person name="Lipzen A."/>
            <person name="Waldron R."/>
            <person name="Moloney N.M."/>
            <person name="Sperisen C."/>
            <person name="Kredics L."/>
            <person name="Vagvoelgyi C."/>
            <person name="Patrignani A."/>
            <person name="Fitzpatrick D."/>
            <person name="Nagy I."/>
            <person name="Doyle S."/>
            <person name="Anderson J.B."/>
            <person name="Grigoriev I.V."/>
            <person name="Gueldener U."/>
            <person name="Muensterkoetter M."/>
            <person name="Nagy L.G."/>
        </authorList>
    </citation>
    <scope>NUCLEOTIDE SEQUENCE [LARGE SCALE GENOMIC DNA]</scope>
    <source>
        <strain evidence="5">C18/9</strain>
    </source>
</reference>
<dbReference type="AlphaFoldDB" id="A0A284RGG3"/>